<keyword evidence="2" id="KW-1185">Reference proteome</keyword>
<sequence>MKNIELTISVKRSFRGKSIDIFELIEDLPGIEFVGGDRTYAIDVRAPSKAERSIMDRVAEACDVEHTVQLQFLGRRR</sequence>
<organism evidence="1 2">
    <name type="scientific">Mesorhizobium newzealandense</name>
    <dbReference type="NCBI Taxonomy" id="1300302"/>
    <lineage>
        <taxon>Bacteria</taxon>
        <taxon>Pseudomonadati</taxon>
        <taxon>Pseudomonadota</taxon>
        <taxon>Alphaproteobacteria</taxon>
        <taxon>Hyphomicrobiales</taxon>
        <taxon>Phyllobacteriaceae</taxon>
        <taxon>Mesorhizobium</taxon>
    </lineage>
</organism>
<dbReference type="RefSeq" id="WP_379101841.1">
    <property type="nucleotide sequence ID" value="NZ_JBHUGZ010000016.1"/>
</dbReference>
<proteinExistence type="predicted"/>
<reference evidence="2" key="1">
    <citation type="journal article" date="2019" name="Int. J. Syst. Evol. Microbiol.">
        <title>The Global Catalogue of Microorganisms (GCM) 10K type strain sequencing project: providing services to taxonomists for standard genome sequencing and annotation.</title>
        <authorList>
            <consortium name="The Broad Institute Genomics Platform"/>
            <consortium name="The Broad Institute Genome Sequencing Center for Infectious Disease"/>
            <person name="Wu L."/>
            <person name="Ma J."/>
        </authorList>
    </citation>
    <scope>NUCLEOTIDE SEQUENCE [LARGE SCALE GENOMIC DNA]</scope>
    <source>
        <strain evidence="2">CGMCC 1.16225</strain>
    </source>
</reference>
<protein>
    <submittedName>
        <fullName evidence="1">Uncharacterized protein</fullName>
    </submittedName>
</protein>
<name>A0ABW4UH67_9HYPH</name>
<evidence type="ECO:0000313" key="2">
    <source>
        <dbReference type="Proteomes" id="UP001597405"/>
    </source>
</evidence>
<dbReference type="EMBL" id="JBHUGZ010000016">
    <property type="protein sequence ID" value="MFD1985474.1"/>
    <property type="molecule type" value="Genomic_DNA"/>
</dbReference>
<accession>A0ABW4UH67</accession>
<gene>
    <name evidence="1" type="ORF">ACFSOZ_23555</name>
</gene>
<evidence type="ECO:0000313" key="1">
    <source>
        <dbReference type="EMBL" id="MFD1985474.1"/>
    </source>
</evidence>
<comment type="caution">
    <text evidence="1">The sequence shown here is derived from an EMBL/GenBank/DDBJ whole genome shotgun (WGS) entry which is preliminary data.</text>
</comment>
<dbReference type="Proteomes" id="UP001597405">
    <property type="component" value="Unassembled WGS sequence"/>
</dbReference>